<feature type="transmembrane region" description="Helical" evidence="1">
    <location>
        <begin position="64"/>
        <end position="82"/>
    </location>
</feature>
<dbReference type="Gene3D" id="1.10.1760.20">
    <property type="match status" value="1"/>
</dbReference>
<reference evidence="2 3" key="1">
    <citation type="submission" date="2018-05" db="EMBL/GenBank/DDBJ databases">
        <title>Genome comparison of Eubacterium sp.</title>
        <authorList>
            <person name="Feng Y."/>
            <person name="Sanchez-Andrea I."/>
            <person name="Stams A.J.M."/>
            <person name="De Vos W.M."/>
        </authorList>
    </citation>
    <scope>NUCLEOTIDE SEQUENCE [LARGE SCALE GENOMIC DNA]</scope>
    <source>
        <strain evidence="2 3">YI</strain>
    </source>
</reference>
<feature type="transmembrane region" description="Helical" evidence="1">
    <location>
        <begin position="89"/>
        <end position="106"/>
    </location>
</feature>
<feature type="transmembrane region" description="Helical" evidence="1">
    <location>
        <begin position="182"/>
        <end position="199"/>
    </location>
</feature>
<dbReference type="Proteomes" id="UP000218387">
    <property type="component" value="Chromosome"/>
</dbReference>
<dbReference type="RefSeq" id="WP_096918702.1">
    <property type="nucleotide sequence ID" value="NZ_CP029487.1"/>
</dbReference>
<dbReference type="Pfam" id="PF07155">
    <property type="entry name" value="ECF-ribofla_trS"/>
    <property type="match status" value="1"/>
</dbReference>
<dbReference type="KEGG" id="emt:CPZ25_009930"/>
<protein>
    <submittedName>
        <fullName evidence="2">ECF transporter S component</fullName>
    </submittedName>
</protein>
<accession>A0A4P9C7Y7</accession>
<feature type="transmembrane region" description="Helical" evidence="1">
    <location>
        <begin position="255"/>
        <end position="274"/>
    </location>
</feature>
<keyword evidence="1" id="KW-1133">Transmembrane helix</keyword>
<dbReference type="EMBL" id="CP029487">
    <property type="protein sequence ID" value="QCT71629.1"/>
    <property type="molecule type" value="Genomic_DNA"/>
</dbReference>
<sequence>MLPNESLDRFLDDFLEGGKPKEKYEVKKREDAAPVRSDRELWVPPADGSLVEKPESRKLSKRTWAALLMIFVLIPLTIFIGIRIGDRKYFFISMMIMVYSMVPFVMVFEGRRPQARELVILALLAAIAVAGRAAFFMLPQFKPVIAVVIVAGVCFGAESGFLVGAVSMFASNFFLTQGPWTPWQMFATGIIGFLAGLLFKKGRLTMKKGPLCLFGFLSTFFIYGFLMDTASVLMYQSEVTWWSALPLYFSGAPFNLIYACSTVIFLFFGARPLIEKLERIKVKYGLIENGSAGKS</sequence>
<feature type="transmembrane region" description="Helical" evidence="1">
    <location>
        <begin position="145"/>
        <end position="170"/>
    </location>
</feature>
<proteinExistence type="predicted"/>
<keyword evidence="1" id="KW-0812">Transmembrane</keyword>
<gene>
    <name evidence="2" type="ORF">CPZ25_009930</name>
</gene>
<feature type="transmembrane region" description="Helical" evidence="1">
    <location>
        <begin position="118"/>
        <end position="138"/>
    </location>
</feature>
<keyword evidence="3" id="KW-1185">Reference proteome</keyword>
<evidence type="ECO:0000313" key="3">
    <source>
        <dbReference type="Proteomes" id="UP000218387"/>
    </source>
</evidence>
<keyword evidence="1" id="KW-0472">Membrane</keyword>
<dbReference type="GO" id="GO:0016020">
    <property type="term" value="C:membrane"/>
    <property type="evidence" value="ECO:0007669"/>
    <property type="project" value="InterPro"/>
</dbReference>
<dbReference type="InterPro" id="IPR009825">
    <property type="entry name" value="ECF_substrate-spec-like"/>
</dbReference>
<name>A0A4P9C7Y7_EUBML</name>
<dbReference type="AlphaFoldDB" id="A0A4P9C7Y7"/>
<evidence type="ECO:0000256" key="1">
    <source>
        <dbReference type="SAM" id="Phobius"/>
    </source>
</evidence>
<feature type="transmembrane region" description="Helical" evidence="1">
    <location>
        <begin position="211"/>
        <end position="235"/>
    </location>
</feature>
<organism evidence="2 3">
    <name type="scientific">Eubacterium maltosivorans</name>
    <dbReference type="NCBI Taxonomy" id="2041044"/>
    <lineage>
        <taxon>Bacteria</taxon>
        <taxon>Bacillati</taxon>
        <taxon>Bacillota</taxon>
        <taxon>Clostridia</taxon>
        <taxon>Eubacteriales</taxon>
        <taxon>Eubacteriaceae</taxon>
        <taxon>Eubacterium</taxon>
    </lineage>
</organism>
<evidence type="ECO:0000313" key="2">
    <source>
        <dbReference type="EMBL" id="QCT71629.1"/>
    </source>
</evidence>